<keyword evidence="4" id="KW-1185">Reference proteome</keyword>
<dbReference type="Pfam" id="PF01535">
    <property type="entry name" value="PPR"/>
    <property type="match status" value="2"/>
</dbReference>
<accession>A0A2U1IZY9</accession>
<dbReference type="Pfam" id="PF13812">
    <property type="entry name" value="PPR_3"/>
    <property type="match status" value="1"/>
</dbReference>
<dbReference type="Gene3D" id="1.25.40.10">
    <property type="entry name" value="Tetratricopeptide repeat domain"/>
    <property type="match status" value="3"/>
</dbReference>
<keyword evidence="1" id="KW-0677">Repeat</keyword>
<dbReference type="Pfam" id="PF13041">
    <property type="entry name" value="PPR_2"/>
    <property type="match status" value="1"/>
</dbReference>
<proteinExistence type="predicted"/>
<evidence type="ECO:0000256" key="2">
    <source>
        <dbReference type="PROSITE-ProRule" id="PRU00708"/>
    </source>
</evidence>
<name>A0A2U1IZY9_SMIAN</name>
<evidence type="ECO:0000256" key="1">
    <source>
        <dbReference type="ARBA" id="ARBA00022737"/>
    </source>
</evidence>
<protein>
    <recommendedName>
        <fullName evidence="5">Pentacotripeptide-repeat region of PRORP domain-containing protein</fullName>
    </recommendedName>
</protein>
<feature type="repeat" description="PPR" evidence="2">
    <location>
        <begin position="480"/>
        <end position="514"/>
    </location>
</feature>
<dbReference type="PANTHER" id="PTHR47936">
    <property type="entry name" value="PPR_LONG DOMAIN-CONTAINING PROTEIN"/>
    <property type="match status" value="1"/>
</dbReference>
<dbReference type="EMBL" id="MBFU01000555">
    <property type="protein sequence ID" value="PVZ98375.1"/>
    <property type="molecule type" value="Genomic_DNA"/>
</dbReference>
<reference evidence="3 4" key="1">
    <citation type="journal article" date="2018" name="MBio">
        <title>Comparative Genomics Reveals the Core Gene Toolbox for the Fungus-Insect Symbiosis.</title>
        <authorList>
            <person name="Wang Y."/>
            <person name="Stata M."/>
            <person name="Wang W."/>
            <person name="Stajich J.E."/>
            <person name="White M.M."/>
            <person name="Moncalvo J.M."/>
        </authorList>
    </citation>
    <scope>NUCLEOTIDE SEQUENCE [LARGE SCALE GENOMIC DNA]</scope>
    <source>
        <strain evidence="3 4">AUS-126-30</strain>
    </source>
</reference>
<dbReference type="InterPro" id="IPR002885">
    <property type="entry name" value="PPR_rpt"/>
</dbReference>
<comment type="caution">
    <text evidence="3">The sequence shown here is derived from an EMBL/GenBank/DDBJ whole genome shotgun (WGS) entry which is preliminary data.</text>
</comment>
<organism evidence="3 4">
    <name type="scientific">Smittium angustum</name>
    <dbReference type="NCBI Taxonomy" id="133377"/>
    <lineage>
        <taxon>Eukaryota</taxon>
        <taxon>Fungi</taxon>
        <taxon>Fungi incertae sedis</taxon>
        <taxon>Zoopagomycota</taxon>
        <taxon>Kickxellomycotina</taxon>
        <taxon>Harpellomycetes</taxon>
        <taxon>Harpellales</taxon>
        <taxon>Legeriomycetaceae</taxon>
        <taxon>Smittium</taxon>
    </lineage>
</organism>
<dbReference type="PANTHER" id="PTHR47936:SF1">
    <property type="entry name" value="PENTATRICOPEPTIDE REPEAT-CONTAINING PROTEIN GUN1, CHLOROPLASTIC"/>
    <property type="match status" value="1"/>
</dbReference>
<evidence type="ECO:0008006" key="5">
    <source>
        <dbReference type="Google" id="ProtNLM"/>
    </source>
</evidence>
<dbReference type="AlphaFoldDB" id="A0A2U1IZY9"/>
<gene>
    <name evidence="3" type="ORF">BB558_005608</name>
</gene>
<dbReference type="InterPro" id="IPR011990">
    <property type="entry name" value="TPR-like_helical_dom_sf"/>
</dbReference>
<sequence length="556" mass="63740">MQSHERVVEIIEDIFPVGKQLESSFFLNSYLLALNCLGRYKDTISIVLSLADHSSRDNETGGNKTGNTFDLEEGDFGYENNYEMGILNTFGSKPIGTTTMNHLIYAYLELGNFNEALSIFRIVSKYKNSEAQIRRNAFTYSMMFNTFLNDSNFPYDIDSNVADSRVRVAVGIFEEMVSDYKDSISSGIDIKSFELNHVTLNVMMDTAFKSGLEEAEKSIDLILEKRVVPELTPFMIAISHKGLRGDMDGVLNVYHKLQSIKDFEPDMLVFYLVFEAYYKASKATVHALKSGSPLQFITDYGLQIVLGKKNAVKNPIEHCDHPRKLFEFAVENEIELSSTVYNLMIGTLVGFGDLEGAQKVYNNMTAVNGINPTSKTYTVMLDMFLRRLDVSSAEQLLSQIFEKNENYEMKLNCYMYNGLIHAATRSGYIDLALEIYIHMVGREEFLLTDSKIYSNETGNTENINNIELRRQMFNPREIPDSHTFHYLIYSLLKQERSNEALELYEDMYSLYVLPDPSLTAMLVDGLEFNGYPDQAKKVLMERYRRLREVERYRGIE</sequence>
<evidence type="ECO:0000313" key="4">
    <source>
        <dbReference type="Proteomes" id="UP000245591"/>
    </source>
</evidence>
<dbReference type="PROSITE" id="PS51375">
    <property type="entry name" value="PPR"/>
    <property type="match status" value="1"/>
</dbReference>
<dbReference type="Proteomes" id="UP000245591">
    <property type="component" value="Unassembled WGS sequence"/>
</dbReference>
<evidence type="ECO:0000313" key="3">
    <source>
        <dbReference type="EMBL" id="PVZ98375.1"/>
    </source>
</evidence>